<comment type="subcellular location">
    <subcellularLocation>
        <location evidence="1">Cell membrane</location>
        <topology evidence="1">Multi-pass membrane protein</topology>
    </subcellularLocation>
</comment>
<evidence type="ECO:0000256" key="2">
    <source>
        <dbReference type="ARBA" id="ARBA00022475"/>
    </source>
</evidence>
<keyword evidence="9" id="KW-1185">Reference proteome</keyword>
<feature type="transmembrane region" description="Helical" evidence="6">
    <location>
        <begin position="12"/>
        <end position="32"/>
    </location>
</feature>
<protein>
    <submittedName>
        <fullName evidence="8">Membrane protein</fullName>
    </submittedName>
</protein>
<organism evidence="8 9">
    <name type="scientific">Virgisporangium aurantiacum</name>
    <dbReference type="NCBI Taxonomy" id="175570"/>
    <lineage>
        <taxon>Bacteria</taxon>
        <taxon>Bacillati</taxon>
        <taxon>Actinomycetota</taxon>
        <taxon>Actinomycetes</taxon>
        <taxon>Micromonosporales</taxon>
        <taxon>Micromonosporaceae</taxon>
        <taxon>Virgisporangium</taxon>
    </lineage>
</organism>
<dbReference type="NCBIfam" id="TIGR03954">
    <property type="entry name" value="integ_memb_HG"/>
    <property type="match status" value="1"/>
</dbReference>
<evidence type="ECO:0000256" key="5">
    <source>
        <dbReference type="ARBA" id="ARBA00023136"/>
    </source>
</evidence>
<sequence length="103" mass="11416">MSAALTRFRVVAYVVGVVLIVFILVAMPLKYFFDSPGFVAVIAPVHGFLYMVYLVVTFDLSMRAKWPLSRTVLLLLAGTIPVLSFVAERWATAKVRELEPAPA</sequence>
<evidence type="ECO:0000313" key="8">
    <source>
        <dbReference type="EMBL" id="GIJ52550.1"/>
    </source>
</evidence>
<dbReference type="PANTHER" id="PTHR40077:SF2">
    <property type="entry name" value="MEMBRANE PROTEIN"/>
    <property type="match status" value="1"/>
</dbReference>
<evidence type="ECO:0000259" key="7">
    <source>
        <dbReference type="Pfam" id="PF12823"/>
    </source>
</evidence>
<proteinExistence type="predicted"/>
<keyword evidence="3 6" id="KW-0812">Transmembrane</keyword>
<keyword evidence="4 6" id="KW-1133">Transmembrane helix</keyword>
<feature type="transmembrane region" description="Helical" evidence="6">
    <location>
        <begin position="68"/>
        <end position="87"/>
    </location>
</feature>
<dbReference type="AlphaFoldDB" id="A0A8J3YZK2"/>
<gene>
    <name evidence="8" type="ORF">Vau01_000660</name>
</gene>
<dbReference type="InterPro" id="IPR023845">
    <property type="entry name" value="DUF3817_TM"/>
</dbReference>
<keyword evidence="5 6" id="KW-0472">Membrane</keyword>
<evidence type="ECO:0000313" key="9">
    <source>
        <dbReference type="Proteomes" id="UP000612585"/>
    </source>
</evidence>
<evidence type="ECO:0000256" key="1">
    <source>
        <dbReference type="ARBA" id="ARBA00004651"/>
    </source>
</evidence>
<feature type="transmembrane region" description="Helical" evidence="6">
    <location>
        <begin position="38"/>
        <end position="56"/>
    </location>
</feature>
<accession>A0A8J3YZK2</accession>
<evidence type="ECO:0000256" key="3">
    <source>
        <dbReference type="ARBA" id="ARBA00022692"/>
    </source>
</evidence>
<comment type="caution">
    <text evidence="8">The sequence shown here is derived from an EMBL/GenBank/DDBJ whole genome shotgun (WGS) entry which is preliminary data.</text>
</comment>
<reference evidence="8" key="1">
    <citation type="submission" date="2021-01" db="EMBL/GenBank/DDBJ databases">
        <title>Whole genome shotgun sequence of Virgisporangium aurantiacum NBRC 16421.</title>
        <authorList>
            <person name="Komaki H."/>
            <person name="Tamura T."/>
        </authorList>
    </citation>
    <scope>NUCLEOTIDE SEQUENCE</scope>
    <source>
        <strain evidence="8">NBRC 16421</strain>
    </source>
</reference>
<dbReference type="RefSeq" id="WP_203985594.1">
    <property type="nucleotide sequence ID" value="NZ_BOPG01000002.1"/>
</dbReference>
<name>A0A8J3YZK2_9ACTN</name>
<feature type="domain" description="DUF3817" evidence="7">
    <location>
        <begin position="5"/>
        <end position="92"/>
    </location>
</feature>
<dbReference type="PANTHER" id="PTHR40077">
    <property type="entry name" value="MEMBRANE PROTEIN-RELATED"/>
    <property type="match status" value="1"/>
</dbReference>
<dbReference type="Proteomes" id="UP000612585">
    <property type="component" value="Unassembled WGS sequence"/>
</dbReference>
<dbReference type="GO" id="GO:0005886">
    <property type="term" value="C:plasma membrane"/>
    <property type="evidence" value="ECO:0007669"/>
    <property type="project" value="UniProtKB-SubCell"/>
</dbReference>
<keyword evidence="2" id="KW-1003">Cell membrane</keyword>
<dbReference type="EMBL" id="BOPG01000002">
    <property type="protein sequence ID" value="GIJ52550.1"/>
    <property type="molecule type" value="Genomic_DNA"/>
</dbReference>
<dbReference type="Pfam" id="PF12823">
    <property type="entry name" value="DUF3817"/>
    <property type="match status" value="1"/>
</dbReference>
<evidence type="ECO:0000256" key="6">
    <source>
        <dbReference type="SAM" id="Phobius"/>
    </source>
</evidence>
<evidence type="ECO:0000256" key="4">
    <source>
        <dbReference type="ARBA" id="ARBA00022989"/>
    </source>
</evidence>